<dbReference type="GeneID" id="5659247"/>
<reference evidence="1 2" key="1">
    <citation type="journal article" date="2007" name="Virology">
        <title>Sequence and annotation of the 369-kb NY-2A and the 345-kb AR158 viruses that infect Chlorella NC64A.</title>
        <authorList>
            <person name="Fitzgerald L.A."/>
            <person name="Graves M.V."/>
            <person name="Li X."/>
            <person name="Feldblyum T."/>
            <person name="Nierman W.C."/>
            <person name="Van Etten J.L."/>
        </authorList>
    </citation>
    <scope>NUCLEOTIDE SEQUENCE [LARGE SCALE GENOMIC DNA]</scope>
    <source>
        <strain evidence="1 2">NY-2A</strain>
    </source>
</reference>
<dbReference type="KEGG" id="vg:5659247"/>
<protein>
    <submittedName>
        <fullName evidence="1">Uncharacterized protein B453L</fullName>
    </submittedName>
</protein>
<evidence type="ECO:0000313" key="2">
    <source>
        <dbReference type="Proteomes" id="UP000202419"/>
    </source>
</evidence>
<organismHost>
    <name type="scientific">Chlorella</name>
    <dbReference type="NCBI Taxonomy" id="3071"/>
</organismHost>
<dbReference type="RefSeq" id="YP_001497649.1">
    <property type="nucleotide sequence ID" value="NC_009898.1"/>
</dbReference>
<dbReference type="Proteomes" id="UP000202419">
    <property type="component" value="Segment"/>
</dbReference>
<keyword evidence="2" id="KW-1185">Reference proteome</keyword>
<accession>A7IWX8</accession>
<dbReference type="OrthoDB" id="22798at10239"/>
<evidence type="ECO:0000313" key="1">
    <source>
        <dbReference type="EMBL" id="ABT14852.1"/>
    </source>
</evidence>
<organism evidence="1 2">
    <name type="scientific">Paramecium bursaria Chlorella virus NY2A</name>
    <name type="common">PBCV-NY2A</name>
    <dbReference type="NCBI Taxonomy" id="46021"/>
    <lineage>
        <taxon>Viruses</taxon>
        <taxon>Varidnaviria</taxon>
        <taxon>Bamfordvirae</taxon>
        <taxon>Nucleocytoviricota</taxon>
        <taxon>Megaviricetes</taxon>
        <taxon>Algavirales</taxon>
        <taxon>Phycodnaviridae</taxon>
        <taxon>Chlorovirus</taxon>
        <taxon>Chlorovirus americanus</taxon>
    </lineage>
</organism>
<sequence>MYYATLNEAFGVDSLENDREETPKMTPKTKPVIRTKFTDKIFGEDVDDSDFVDTEPPPVFVSNERKLSNAEVKKYISNLYKKEGLDAVWNLLDKRVQMKLMTMCSNIVKNTKTFFDDLFTSPEKIMVILGILFFVIILLDSNKGEKHYHPQPQPQVYYQPQPQQFYAPMVAQNPIPLQ</sequence>
<gene>
    <name evidence="1" type="primary">B453L</name>
    <name evidence="1" type="ORF">NY2A_B453L</name>
</gene>
<proteinExistence type="predicted"/>
<name>A7IWX8_PBCVN</name>
<dbReference type="EMBL" id="DQ491002">
    <property type="protein sequence ID" value="ABT14852.1"/>
    <property type="molecule type" value="Genomic_DNA"/>
</dbReference>